<evidence type="ECO:0000256" key="2">
    <source>
        <dbReference type="SAM" id="SignalP"/>
    </source>
</evidence>
<evidence type="ECO:0000256" key="1">
    <source>
        <dbReference type="SAM" id="MobiDB-lite"/>
    </source>
</evidence>
<dbReference type="Proteomes" id="UP000324748">
    <property type="component" value="Unassembled WGS sequence"/>
</dbReference>
<name>A0A5B0QCC5_PUCGR</name>
<organism evidence="3 4">
    <name type="scientific">Puccinia graminis f. sp. tritici</name>
    <dbReference type="NCBI Taxonomy" id="56615"/>
    <lineage>
        <taxon>Eukaryota</taxon>
        <taxon>Fungi</taxon>
        <taxon>Dikarya</taxon>
        <taxon>Basidiomycota</taxon>
        <taxon>Pucciniomycotina</taxon>
        <taxon>Pucciniomycetes</taxon>
        <taxon>Pucciniales</taxon>
        <taxon>Pucciniaceae</taxon>
        <taxon>Puccinia</taxon>
    </lineage>
</organism>
<feature type="signal peptide" evidence="2">
    <location>
        <begin position="1"/>
        <end position="18"/>
    </location>
</feature>
<dbReference type="AlphaFoldDB" id="A0A5B0QCC5"/>
<keyword evidence="2" id="KW-0732">Signal</keyword>
<dbReference type="EMBL" id="VSWC01000027">
    <property type="protein sequence ID" value="KAA1110769.1"/>
    <property type="molecule type" value="Genomic_DNA"/>
</dbReference>
<feature type="chain" id="PRO_5022932319" evidence="2">
    <location>
        <begin position="19"/>
        <end position="158"/>
    </location>
</feature>
<accession>A0A5B0QCC5</accession>
<proteinExistence type="predicted"/>
<feature type="compositionally biased region" description="Polar residues" evidence="1">
    <location>
        <begin position="67"/>
        <end position="87"/>
    </location>
</feature>
<reference evidence="3 4" key="1">
    <citation type="submission" date="2019-05" db="EMBL/GenBank/DDBJ databases">
        <title>Emergence of the Ug99 lineage of the wheat stem rust pathogen through somatic hybridization.</title>
        <authorList>
            <person name="Li F."/>
            <person name="Upadhyaya N.M."/>
            <person name="Sperschneider J."/>
            <person name="Matny O."/>
            <person name="Nguyen-Phuc H."/>
            <person name="Mago R."/>
            <person name="Raley C."/>
            <person name="Miller M.E."/>
            <person name="Silverstein K.A.T."/>
            <person name="Henningsen E."/>
            <person name="Hirsch C.D."/>
            <person name="Visser B."/>
            <person name="Pretorius Z.A."/>
            <person name="Steffenson B.J."/>
            <person name="Schwessinger B."/>
            <person name="Dodds P.N."/>
            <person name="Figueroa M."/>
        </authorList>
    </citation>
    <scope>NUCLEOTIDE SEQUENCE [LARGE SCALE GENOMIC DNA]</scope>
    <source>
        <strain evidence="3">21-0</strain>
    </source>
</reference>
<keyword evidence="4" id="KW-1185">Reference proteome</keyword>
<evidence type="ECO:0000313" key="3">
    <source>
        <dbReference type="EMBL" id="KAA1110769.1"/>
    </source>
</evidence>
<sequence length="158" mass="17519">MLSSHILLALQILYYCNASLIPISPSSNLVKRMETAEEIVEGSYKHKGSIEVSYLPHEENGSEEEVCQTSKSGNTNKQVEIQENLPNTPEGKTAEQNDVAVGQDVKEASGFKFSKEDPVFVSKLAELEKHNPRTAKIISEAVDSAENDYMKRMDTKDA</sequence>
<protein>
    <submittedName>
        <fullName evidence="3">Uncharacterized protein</fullName>
    </submittedName>
</protein>
<evidence type="ECO:0000313" key="4">
    <source>
        <dbReference type="Proteomes" id="UP000324748"/>
    </source>
</evidence>
<gene>
    <name evidence="3" type="ORF">PGT21_031340</name>
</gene>
<comment type="caution">
    <text evidence="3">The sequence shown here is derived from an EMBL/GenBank/DDBJ whole genome shotgun (WGS) entry which is preliminary data.</text>
</comment>
<feature type="region of interest" description="Disordered" evidence="1">
    <location>
        <begin position="56"/>
        <end position="98"/>
    </location>
</feature>